<dbReference type="EMBL" id="JBIACK010000025">
    <property type="protein sequence ID" value="MFE8704129.1"/>
    <property type="molecule type" value="Genomic_DNA"/>
</dbReference>
<organism evidence="2 3">
    <name type="scientific">Cytobacillus spartinae</name>
    <dbReference type="NCBI Taxonomy" id="3299023"/>
    <lineage>
        <taxon>Bacteria</taxon>
        <taxon>Bacillati</taxon>
        <taxon>Bacillota</taxon>
        <taxon>Bacilli</taxon>
        <taxon>Bacillales</taxon>
        <taxon>Bacillaceae</taxon>
        <taxon>Cytobacillus</taxon>
    </lineage>
</organism>
<proteinExistence type="predicted"/>
<feature type="transmembrane region" description="Helical" evidence="1">
    <location>
        <begin position="6"/>
        <end position="25"/>
    </location>
</feature>
<name>A0ABW6KIP4_9BACI</name>
<keyword evidence="3" id="KW-1185">Reference proteome</keyword>
<keyword evidence="1" id="KW-0472">Membrane</keyword>
<evidence type="ECO:0000313" key="3">
    <source>
        <dbReference type="Proteomes" id="UP001601059"/>
    </source>
</evidence>
<keyword evidence="1" id="KW-1133">Transmembrane helix</keyword>
<evidence type="ECO:0000256" key="1">
    <source>
        <dbReference type="SAM" id="Phobius"/>
    </source>
</evidence>
<sequence length="72" mass="8478">MQFFLGLLTAVVFFVLLLGAVYIGYRLGQRKKKPPNIDDEDKRRAKELHSDFMKLMNYSEDIALQRKRVTDE</sequence>
<comment type="caution">
    <text evidence="2">The sequence shown here is derived from an EMBL/GenBank/DDBJ whole genome shotgun (WGS) entry which is preliminary data.</text>
</comment>
<dbReference type="Proteomes" id="UP001601059">
    <property type="component" value="Unassembled WGS sequence"/>
</dbReference>
<reference evidence="2 3" key="1">
    <citation type="submission" date="2024-08" db="EMBL/GenBank/DDBJ databases">
        <title>Two novel Cytobacillus novel species.</title>
        <authorList>
            <person name="Liu G."/>
        </authorList>
    </citation>
    <scope>NUCLEOTIDE SEQUENCE [LARGE SCALE GENOMIC DNA]</scope>
    <source>
        <strain evidence="2 3">FJAT-54145</strain>
    </source>
</reference>
<accession>A0ABW6KIP4</accession>
<gene>
    <name evidence="2" type="ORF">ACFYKX_26535</name>
</gene>
<keyword evidence="1" id="KW-0812">Transmembrane</keyword>
<evidence type="ECO:0000313" key="2">
    <source>
        <dbReference type="EMBL" id="MFE8704129.1"/>
    </source>
</evidence>
<protein>
    <submittedName>
        <fullName evidence="2">Uncharacterized protein</fullName>
    </submittedName>
</protein>
<dbReference type="RefSeq" id="WP_389365238.1">
    <property type="nucleotide sequence ID" value="NZ_JBIACK010000025.1"/>
</dbReference>